<dbReference type="Proteomes" id="UP001632037">
    <property type="component" value="Unassembled WGS sequence"/>
</dbReference>
<keyword evidence="3" id="KW-1185">Reference proteome</keyword>
<reference evidence="2 3" key="1">
    <citation type="submission" date="2024-09" db="EMBL/GenBank/DDBJ databases">
        <title>Genome sequencing and assembly of Phytophthora oleae, isolate VK10A, causative agent of rot of olive drupes.</title>
        <authorList>
            <person name="Conti Taguali S."/>
            <person name="Riolo M."/>
            <person name="La Spada F."/>
            <person name="Cacciola S.O."/>
            <person name="Dionisio G."/>
        </authorList>
    </citation>
    <scope>NUCLEOTIDE SEQUENCE [LARGE SCALE GENOMIC DNA]</scope>
    <source>
        <strain evidence="2 3">VK10A</strain>
    </source>
</reference>
<dbReference type="EMBL" id="JBIMZQ010000026">
    <property type="protein sequence ID" value="KAL3663727.1"/>
    <property type="molecule type" value="Genomic_DNA"/>
</dbReference>
<feature type="signal peptide" evidence="1">
    <location>
        <begin position="1"/>
        <end position="20"/>
    </location>
</feature>
<protein>
    <recommendedName>
        <fullName evidence="4">RxLR effector protein</fullName>
    </recommendedName>
</protein>
<keyword evidence="1" id="KW-0732">Signal</keyword>
<feature type="chain" id="PRO_5044821426" description="RxLR effector protein" evidence="1">
    <location>
        <begin position="21"/>
        <end position="302"/>
    </location>
</feature>
<sequence>MRLVILAIILLASINGESTALRSLTTSANELPRLLRSHTIMTTEREERAGGVVEKVSTVIKSTAAKLEQTKELKGYLKQQQSADEVFGLLKLTDKTDNILANPKIKAWAKYIKMFNEKNPKDQVQMIDLLTARLGEDVASRMIEAAKSLPSSKKLADKLQTDQFRGWIDRETTPGALLKILKLDDSANIGNANFQALEKYVGVYNHRFKTKQLDFLEVFRRAYGGEKKLAKALIALPDTNANAKELQRVLFTKWSKEWTRNSFLRNVLKRNEHNWFNHPYANVFIHYSNFLTDQRKVRNALQ</sequence>
<organism evidence="2 3">
    <name type="scientific">Phytophthora oleae</name>
    <dbReference type="NCBI Taxonomy" id="2107226"/>
    <lineage>
        <taxon>Eukaryota</taxon>
        <taxon>Sar</taxon>
        <taxon>Stramenopiles</taxon>
        <taxon>Oomycota</taxon>
        <taxon>Peronosporomycetes</taxon>
        <taxon>Peronosporales</taxon>
        <taxon>Peronosporaceae</taxon>
        <taxon>Phytophthora</taxon>
    </lineage>
</organism>
<evidence type="ECO:0008006" key="4">
    <source>
        <dbReference type="Google" id="ProtNLM"/>
    </source>
</evidence>
<evidence type="ECO:0000256" key="1">
    <source>
        <dbReference type="SAM" id="SignalP"/>
    </source>
</evidence>
<evidence type="ECO:0000313" key="3">
    <source>
        <dbReference type="Proteomes" id="UP001632037"/>
    </source>
</evidence>
<accession>A0ABD3FCS2</accession>
<dbReference type="AlphaFoldDB" id="A0ABD3FCS2"/>
<name>A0ABD3FCS2_9STRA</name>
<comment type="caution">
    <text evidence="2">The sequence shown here is derived from an EMBL/GenBank/DDBJ whole genome shotgun (WGS) entry which is preliminary data.</text>
</comment>
<evidence type="ECO:0000313" key="2">
    <source>
        <dbReference type="EMBL" id="KAL3663727.1"/>
    </source>
</evidence>
<proteinExistence type="predicted"/>
<gene>
    <name evidence="2" type="ORF">V7S43_011142</name>
</gene>